<reference evidence="1 2" key="1">
    <citation type="submission" date="2016-10" db="EMBL/GenBank/DDBJ databases">
        <title>Complete genomic sequencing of Lactobacillus helveticus LH99 and comparative genome analysis.</title>
        <authorList>
            <person name="Li N."/>
            <person name="You C."/>
            <person name="Liu Z."/>
        </authorList>
    </citation>
    <scope>NUCLEOTIDE SEQUENCE [LARGE SCALE GENOMIC DNA]</scope>
    <source>
        <strain evidence="1 2">LH99</strain>
    </source>
</reference>
<sequence length="38" mass="4683">MLIMIMQKYVARDEYLDFLKRHQDKKVIKVRVVLVKSF</sequence>
<dbReference type="EMBL" id="CP017982">
    <property type="protein sequence ID" value="AYE61814.1"/>
    <property type="molecule type" value="Genomic_DNA"/>
</dbReference>
<gene>
    <name evidence="1" type="ORF">BC335_1378</name>
</gene>
<accession>A0A386RFK2</accession>
<name>A0A386RFK2_LACHE</name>
<evidence type="ECO:0000313" key="2">
    <source>
        <dbReference type="Proteomes" id="UP000267794"/>
    </source>
</evidence>
<evidence type="ECO:0000313" key="1">
    <source>
        <dbReference type="EMBL" id="AYE61814.1"/>
    </source>
</evidence>
<organism evidence="1 2">
    <name type="scientific">Lactobacillus helveticus</name>
    <name type="common">Lactobacillus suntoryeus</name>
    <dbReference type="NCBI Taxonomy" id="1587"/>
    <lineage>
        <taxon>Bacteria</taxon>
        <taxon>Bacillati</taxon>
        <taxon>Bacillota</taxon>
        <taxon>Bacilli</taxon>
        <taxon>Lactobacillales</taxon>
        <taxon>Lactobacillaceae</taxon>
        <taxon>Lactobacillus</taxon>
    </lineage>
</organism>
<dbReference type="AlphaFoldDB" id="A0A386RFK2"/>
<protein>
    <submittedName>
        <fullName evidence="1">AAA ATPase</fullName>
    </submittedName>
</protein>
<proteinExistence type="predicted"/>
<dbReference type="Proteomes" id="UP000267794">
    <property type="component" value="Chromosome"/>
</dbReference>